<gene>
    <name evidence="3" type="ORF">FHS18_001228</name>
</gene>
<reference evidence="3 4" key="1">
    <citation type="submission" date="2020-08" db="EMBL/GenBank/DDBJ databases">
        <title>Genomic Encyclopedia of Type Strains, Phase III (KMG-III): the genomes of soil and plant-associated and newly described type strains.</title>
        <authorList>
            <person name="Whitman W."/>
        </authorList>
    </citation>
    <scope>NUCLEOTIDE SEQUENCE [LARGE SCALE GENOMIC DNA]</scope>
    <source>
        <strain evidence="3 4">CECT 5862</strain>
    </source>
</reference>
<dbReference type="RefSeq" id="WP_183598004.1">
    <property type="nucleotide sequence ID" value="NZ_JACHXK010000002.1"/>
</dbReference>
<keyword evidence="4" id="KW-1185">Reference proteome</keyword>
<dbReference type="EMBL" id="JACHXK010000002">
    <property type="protein sequence ID" value="MBB3109176.1"/>
    <property type="molecule type" value="Genomic_DNA"/>
</dbReference>
<dbReference type="InterPro" id="IPR024232">
    <property type="entry name" value="SpoIIIAH"/>
</dbReference>
<keyword evidence="2" id="KW-1133">Transmembrane helix</keyword>
<dbReference type="AlphaFoldDB" id="A0A7W5AW03"/>
<keyword evidence="2" id="KW-0472">Membrane</keyword>
<dbReference type="Gene3D" id="1.10.287.4300">
    <property type="entry name" value="Stage III sporulation protein AH-like"/>
    <property type="match status" value="1"/>
</dbReference>
<comment type="caution">
    <text evidence="3">The sequence shown here is derived from an EMBL/GenBank/DDBJ whole genome shotgun (WGS) entry which is preliminary data.</text>
</comment>
<dbReference type="Pfam" id="PF12685">
    <property type="entry name" value="SpoIIIAH"/>
    <property type="match status" value="1"/>
</dbReference>
<protein>
    <submittedName>
        <fullName evidence="3">Stage III sporulation protein AH</fullName>
    </submittedName>
</protein>
<feature type="transmembrane region" description="Helical" evidence="2">
    <location>
        <begin position="7"/>
        <end position="26"/>
    </location>
</feature>
<accession>A0A7W5AW03</accession>
<dbReference type="Proteomes" id="UP000570361">
    <property type="component" value="Unassembled WGS sequence"/>
</dbReference>
<keyword evidence="2" id="KW-0812">Transmembrane</keyword>
<evidence type="ECO:0000256" key="1">
    <source>
        <dbReference type="SAM" id="Coils"/>
    </source>
</evidence>
<dbReference type="InterPro" id="IPR038503">
    <property type="entry name" value="SpoIIIAH_sf"/>
</dbReference>
<name>A0A7W5AW03_9BACL</name>
<evidence type="ECO:0000313" key="4">
    <source>
        <dbReference type="Proteomes" id="UP000570361"/>
    </source>
</evidence>
<proteinExistence type="predicted"/>
<sequence length="216" mass="23645">MNSKRQTVWLVSMLSLMVILSAYYLFTEDVNPSSNLLTDGTQQEQQLQDGATEVTADGAKEEGIVVDKVEQADGTATAEAGTTAEAEQADQETLEQIEAQGLASNAFDELQYKRDQKNAAENDRLMSALSAQDEETATKAVDELAQLEDKTAKMTSLEEELGKEFKTVLITPQAGNKYKVVVQSEKLDKSQADSIIIRVMDELGLKAEQVSVQFIS</sequence>
<organism evidence="3 4">
    <name type="scientific">Paenibacillus phyllosphaerae</name>
    <dbReference type="NCBI Taxonomy" id="274593"/>
    <lineage>
        <taxon>Bacteria</taxon>
        <taxon>Bacillati</taxon>
        <taxon>Bacillota</taxon>
        <taxon>Bacilli</taxon>
        <taxon>Bacillales</taxon>
        <taxon>Paenibacillaceae</taxon>
        <taxon>Paenibacillus</taxon>
    </lineage>
</organism>
<keyword evidence="1" id="KW-0175">Coiled coil</keyword>
<evidence type="ECO:0000313" key="3">
    <source>
        <dbReference type="EMBL" id="MBB3109176.1"/>
    </source>
</evidence>
<evidence type="ECO:0000256" key="2">
    <source>
        <dbReference type="SAM" id="Phobius"/>
    </source>
</evidence>
<feature type="coiled-coil region" evidence="1">
    <location>
        <begin position="130"/>
        <end position="160"/>
    </location>
</feature>